<reference evidence="1 2" key="1">
    <citation type="submission" date="2020-08" db="EMBL/GenBank/DDBJ databases">
        <title>Genomic Encyclopedia of Type Strains, Phase IV (KMG-IV): sequencing the most valuable type-strain genomes for metagenomic binning, comparative biology and taxonomic classification.</title>
        <authorList>
            <person name="Goeker M."/>
        </authorList>
    </citation>
    <scope>NUCLEOTIDE SEQUENCE [LARGE SCALE GENOMIC DNA]</scope>
    <source>
        <strain evidence="1 2">DSM 28101</strain>
    </source>
</reference>
<proteinExistence type="predicted"/>
<evidence type="ECO:0000313" key="1">
    <source>
        <dbReference type="EMBL" id="MBB4121995.1"/>
    </source>
</evidence>
<keyword evidence="2" id="KW-1185">Reference proteome</keyword>
<evidence type="ECO:0000313" key="2">
    <source>
        <dbReference type="Proteomes" id="UP000530571"/>
    </source>
</evidence>
<sequence>MDSQRIPGFRDARMIFFPDFVSVSAFLEHFPDLEYAADPEVNLFG</sequence>
<protein>
    <submittedName>
        <fullName evidence="1">Uncharacterized protein</fullName>
    </submittedName>
</protein>
<dbReference type="AlphaFoldDB" id="A0A7W6KJ74"/>
<dbReference type="Proteomes" id="UP000530571">
    <property type="component" value="Unassembled WGS sequence"/>
</dbReference>
<name>A0A7W6KJ74_9HYPH</name>
<comment type="caution">
    <text evidence="1">The sequence shown here is derived from an EMBL/GenBank/DDBJ whole genome shotgun (WGS) entry which is preliminary data.</text>
</comment>
<accession>A0A7W6KJ74</accession>
<gene>
    <name evidence="1" type="ORF">GGR30_001921</name>
</gene>
<organism evidence="1 2">
    <name type="scientific">Martelella radicis</name>
    <dbReference type="NCBI Taxonomy" id="1397476"/>
    <lineage>
        <taxon>Bacteria</taxon>
        <taxon>Pseudomonadati</taxon>
        <taxon>Pseudomonadota</taxon>
        <taxon>Alphaproteobacteria</taxon>
        <taxon>Hyphomicrobiales</taxon>
        <taxon>Aurantimonadaceae</taxon>
        <taxon>Martelella</taxon>
    </lineage>
</organism>
<dbReference type="EMBL" id="JACIDZ010000005">
    <property type="protein sequence ID" value="MBB4121995.1"/>
    <property type="molecule type" value="Genomic_DNA"/>
</dbReference>